<proteinExistence type="predicted"/>
<evidence type="ECO:0000313" key="3">
    <source>
        <dbReference type="Proteomes" id="UP001185755"/>
    </source>
</evidence>
<organism evidence="2 3">
    <name type="scientific">Rhodococcoides yunnanense</name>
    <dbReference type="NCBI Taxonomy" id="278209"/>
    <lineage>
        <taxon>Bacteria</taxon>
        <taxon>Bacillati</taxon>
        <taxon>Actinomycetota</taxon>
        <taxon>Actinomycetes</taxon>
        <taxon>Mycobacteriales</taxon>
        <taxon>Nocardiaceae</taxon>
        <taxon>Rhodococcoides</taxon>
    </lineage>
</organism>
<dbReference type="Proteomes" id="UP001185755">
    <property type="component" value="Unassembled WGS sequence"/>
</dbReference>
<dbReference type="Pfam" id="PF02551">
    <property type="entry name" value="Acyl_CoA_thio"/>
    <property type="match status" value="1"/>
</dbReference>
<evidence type="ECO:0000313" key="2">
    <source>
        <dbReference type="EMBL" id="MDV6264954.1"/>
    </source>
</evidence>
<dbReference type="InterPro" id="IPR025652">
    <property type="entry name" value="TesB_C"/>
</dbReference>
<keyword evidence="3" id="KW-1185">Reference proteome</keyword>
<dbReference type="PANTHER" id="PTHR11066:SF34">
    <property type="entry name" value="ACYL-COENZYME A THIOESTERASE 8"/>
    <property type="match status" value="1"/>
</dbReference>
<feature type="non-terminal residue" evidence="2">
    <location>
        <position position="1"/>
    </location>
</feature>
<name>A0ABU4BLI3_9NOCA</name>
<dbReference type="EMBL" id="JAWLJX010000047">
    <property type="protein sequence ID" value="MDV6264954.1"/>
    <property type="molecule type" value="Genomic_DNA"/>
</dbReference>
<feature type="domain" description="Acyl-CoA thioesterase 2 C-terminal" evidence="1">
    <location>
        <begin position="49"/>
        <end position="164"/>
    </location>
</feature>
<dbReference type="PANTHER" id="PTHR11066">
    <property type="entry name" value="ACYL-COA THIOESTERASE"/>
    <property type="match status" value="1"/>
</dbReference>
<protein>
    <submittedName>
        <fullName evidence="2">Thioesterase family protein</fullName>
    </submittedName>
</protein>
<dbReference type="SUPFAM" id="SSF54637">
    <property type="entry name" value="Thioesterase/thiol ester dehydrase-isomerase"/>
    <property type="match status" value="1"/>
</dbReference>
<gene>
    <name evidence="2" type="ORF">R3P96_26810</name>
</gene>
<reference evidence="2 3" key="1">
    <citation type="submission" date="2023-10" db="EMBL/GenBank/DDBJ databases">
        <title>Development of a sustainable strategy for remediation of hydrocarbon-contaminated territories based on the waste exchange concept.</title>
        <authorList>
            <person name="Krivoruchko A."/>
        </authorList>
    </citation>
    <scope>NUCLEOTIDE SEQUENCE [LARGE SCALE GENOMIC DNA]</scope>
    <source>
        <strain evidence="2 3">IEGM 1323</strain>
    </source>
</reference>
<dbReference type="Gene3D" id="3.10.129.10">
    <property type="entry name" value="Hotdog Thioesterase"/>
    <property type="match status" value="1"/>
</dbReference>
<comment type="caution">
    <text evidence="2">The sequence shown here is derived from an EMBL/GenBank/DDBJ whole genome shotgun (WGS) entry which is preliminary data.</text>
</comment>
<accession>A0ABU4BLI3</accession>
<evidence type="ECO:0000259" key="1">
    <source>
        <dbReference type="Pfam" id="PF02551"/>
    </source>
</evidence>
<sequence length="171" mass="18565">ARPPFGVEQASWSSSASDPEMVATIDAWLGKLGEMLRLEVRFFEEPMRARTLRTGSAPAEQRFLVRTLDRLPDDPLVSCAALAYLSDMFLLASSLGPQGVVMGDSRVRAASLDHALWFHAVPSVGGWLLHETASVWASPGRALCRGQLYDPAGHVVAHSTQEGLVRVAHDC</sequence>
<dbReference type="InterPro" id="IPR003703">
    <property type="entry name" value="Acyl_CoA_thio"/>
</dbReference>
<dbReference type="CDD" id="cd03444">
    <property type="entry name" value="Thioesterase_II_repeat1"/>
    <property type="match status" value="1"/>
</dbReference>
<dbReference type="InterPro" id="IPR029069">
    <property type="entry name" value="HotDog_dom_sf"/>
</dbReference>